<proteinExistence type="predicted"/>
<dbReference type="Pfam" id="PF13440">
    <property type="entry name" value="Polysacc_synt_3"/>
    <property type="match status" value="1"/>
</dbReference>
<feature type="transmembrane region" description="Helical" evidence="6">
    <location>
        <begin position="455"/>
        <end position="474"/>
    </location>
</feature>
<organism evidence="7 8">
    <name type="scientific">Pseudoalteromonas piratica</name>
    <dbReference type="NCBI Taxonomy" id="1348114"/>
    <lineage>
        <taxon>Bacteria</taxon>
        <taxon>Pseudomonadati</taxon>
        <taxon>Pseudomonadota</taxon>
        <taxon>Gammaproteobacteria</taxon>
        <taxon>Alteromonadales</taxon>
        <taxon>Pseudoalteromonadaceae</taxon>
        <taxon>Pseudoalteromonas</taxon>
    </lineage>
</organism>
<feature type="transmembrane region" description="Helical" evidence="6">
    <location>
        <begin position="48"/>
        <end position="68"/>
    </location>
</feature>
<evidence type="ECO:0000256" key="3">
    <source>
        <dbReference type="ARBA" id="ARBA00022692"/>
    </source>
</evidence>
<evidence type="ECO:0000256" key="2">
    <source>
        <dbReference type="ARBA" id="ARBA00022475"/>
    </source>
</evidence>
<dbReference type="HOGENOM" id="CLU_579708_0_0_6"/>
<dbReference type="STRING" id="1348114.OM33_15945"/>
<dbReference type="OrthoDB" id="7066124at2"/>
<dbReference type="Proteomes" id="UP000030341">
    <property type="component" value="Chromosome 2"/>
</dbReference>
<keyword evidence="2" id="KW-1003">Cell membrane</keyword>
<dbReference type="eggNOG" id="COG2244">
    <property type="taxonomic scope" value="Bacteria"/>
</dbReference>
<evidence type="ECO:0000256" key="6">
    <source>
        <dbReference type="SAM" id="Phobius"/>
    </source>
</evidence>
<evidence type="ECO:0000256" key="1">
    <source>
        <dbReference type="ARBA" id="ARBA00004651"/>
    </source>
</evidence>
<evidence type="ECO:0000256" key="4">
    <source>
        <dbReference type="ARBA" id="ARBA00022989"/>
    </source>
</evidence>
<feature type="transmembrane region" description="Helical" evidence="6">
    <location>
        <begin position="175"/>
        <end position="197"/>
    </location>
</feature>
<dbReference type="GO" id="GO:0005886">
    <property type="term" value="C:plasma membrane"/>
    <property type="evidence" value="ECO:0007669"/>
    <property type="project" value="UniProtKB-SubCell"/>
</dbReference>
<protein>
    <recommendedName>
        <fullName evidence="9">Polysaccharide biosynthesis protein</fullName>
    </recommendedName>
</protein>
<dbReference type="KEGG" id="pseo:OM33_15945"/>
<feature type="transmembrane region" description="Helical" evidence="6">
    <location>
        <begin position="365"/>
        <end position="384"/>
    </location>
</feature>
<name>A0A0A7EKQ3_9GAMM</name>
<dbReference type="RefSeq" id="WP_040135012.1">
    <property type="nucleotide sequence ID" value="NZ_CP009889.1"/>
</dbReference>
<keyword evidence="3 6" id="KW-0812">Transmembrane</keyword>
<dbReference type="PANTHER" id="PTHR30250:SF11">
    <property type="entry name" value="O-ANTIGEN TRANSPORTER-RELATED"/>
    <property type="match status" value="1"/>
</dbReference>
<keyword evidence="5 6" id="KW-0472">Membrane</keyword>
<dbReference type="PANTHER" id="PTHR30250">
    <property type="entry name" value="PST FAMILY PREDICTED COLANIC ACID TRANSPORTER"/>
    <property type="match status" value="1"/>
</dbReference>
<evidence type="ECO:0000313" key="7">
    <source>
        <dbReference type="EMBL" id="AIY66631.1"/>
    </source>
</evidence>
<feature type="transmembrane region" description="Helical" evidence="6">
    <location>
        <begin position="423"/>
        <end position="443"/>
    </location>
</feature>
<evidence type="ECO:0000313" key="8">
    <source>
        <dbReference type="Proteomes" id="UP000030341"/>
    </source>
</evidence>
<accession>A0A0A7EKQ3</accession>
<feature type="transmembrane region" description="Helical" evidence="6">
    <location>
        <begin position="390"/>
        <end position="411"/>
    </location>
</feature>
<sequence length="499" mass="55369">MSQNQVPTAHQKSALKNIVQFTSSNFYRHMLGLATAFFRPGLLGPELFGIWSLLNVIPFYANFAHLGTRSAMRFKIAELAEKNNNSLKRYTHTTLVVTLIATTVIAAIMTGYALTTPLVSEMEYGLYAMAIIIFLNALYEHYGAEAKGYHNFTLVSQTTVIRYTLNFVFGLSFIWFWGLYGALLALGLSCFIALCFLLRKTPISTPSAANMPLAKSLVKTGSPIMALDLVNLTLRNIDKVLVASFLGAKALGIYAIAGILVGVMINIPGSSREVTEQLLMAENKQAAKEAILEQYMIKGIRLNAYLMPLVIAVMCYALPVFITWFLPAFNESILPAQWLLIGAFFLTLSYPVRGIIVFNQWQAKASLVAFIAVLIAVLMLVITLNTGNSLTSVALAASLSFVALFLLLSWFVYSRYQLPFSQFVKEALSCLLPFSVLLISYLISMELTALNWPILLSQLLSGLIFLMMYLPLLYRAAKSKHIALPTKLLKKLKREKGEN</sequence>
<dbReference type="EMBL" id="CP009889">
    <property type="protein sequence ID" value="AIY66631.1"/>
    <property type="molecule type" value="Genomic_DNA"/>
</dbReference>
<evidence type="ECO:0000256" key="5">
    <source>
        <dbReference type="ARBA" id="ARBA00023136"/>
    </source>
</evidence>
<keyword evidence="8" id="KW-1185">Reference proteome</keyword>
<dbReference type="AlphaFoldDB" id="A0A0A7EKQ3"/>
<feature type="transmembrane region" description="Helical" evidence="6">
    <location>
        <begin position="304"/>
        <end position="326"/>
    </location>
</feature>
<feature type="transmembrane region" description="Helical" evidence="6">
    <location>
        <begin position="89"/>
        <end position="112"/>
    </location>
</feature>
<comment type="subcellular location">
    <subcellularLocation>
        <location evidence="1">Cell membrane</location>
        <topology evidence="1">Multi-pass membrane protein</topology>
    </subcellularLocation>
</comment>
<feature type="transmembrane region" description="Helical" evidence="6">
    <location>
        <begin position="124"/>
        <end position="142"/>
    </location>
</feature>
<reference evidence="7 8" key="1">
    <citation type="submission" date="2014-11" db="EMBL/GenBank/DDBJ databases">
        <title>Complete Genome Sequence of Pseudoalteromonas sp. Strain OCN003 Isolated from Kaneohe Bay, Oahu, Hawaii.</title>
        <authorList>
            <person name="Beurmann S."/>
            <person name="Videau P."/>
            <person name="Ushijima B."/>
            <person name="Smith A.M."/>
            <person name="Aeby G.S."/>
            <person name="Callahan S.M."/>
            <person name="Belcaid M."/>
        </authorList>
    </citation>
    <scope>NUCLEOTIDE SEQUENCE [LARGE SCALE GENOMIC DNA]</scope>
    <source>
        <strain evidence="7 8">OCN003</strain>
    </source>
</reference>
<feature type="transmembrane region" description="Helical" evidence="6">
    <location>
        <begin position="338"/>
        <end position="358"/>
    </location>
</feature>
<gene>
    <name evidence="7" type="ORF">OM33_15945</name>
</gene>
<dbReference type="InterPro" id="IPR050833">
    <property type="entry name" value="Poly_Biosynth_Transport"/>
</dbReference>
<keyword evidence="4 6" id="KW-1133">Transmembrane helix</keyword>
<feature type="transmembrane region" description="Helical" evidence="6">
    <location>
        <begin position="240"/>
        <end position="265"/>
    </location>
</feature>
<evidence type="ECO:0008006" key="9">
    <source>
        <dbReference type="Google" id="ProtNLM"/>
    </source>
</evidence>